<evidence type="ECO:0000256" key="4">
    <source>
        <dbReference type="ARBA" id="ARBA00023125"/>
    </source>
</evidence>
<accession>A0ABU4YGF0</accession>
<dbReference type="InterPro" id="IPR051446">
    <property type="entry name" value="HTH_trans_reg/aminotransferase"/>
</dbReference>
<evidence type="ECO:0000313" key="8">
    <source>
        <dbReference type="Proteomes" id="UP001280156"/>
    </source>
</evidence>
<reference evidence="7 8" key="1">
    <citation type="submission" date="2023-08" db="EMBL/GenBank/DDBJ databases">
        <title>Implementing the SeqCode for naming new Mesorhizobium species isolated from Vachellia karroo root nodules.</title>
        <authorList>
            <person name="Van Lill M."/>
        </authorList>
    </citation>
    <scope>NUCLEOTIDE SEQUENCE [LARGE SCALE GENOMIC DNA]</scope>
    <source>
        <strain evidence="7 8">VK2B</strain>
    </source>
</reference>
<dbReference type="InterPro" id="IPR036388">
    <property type="entry name" value="WH-like_DNA-bd_sf"/>
</dbReference>
<dbReference type="Pfam" id="PF00392">
    <property type="entry name" value="GntR"/>
    <property type="match status" value="1"/>
</dbReference>
<dbReference type="PANTHER" id="PTHR46577:SF1">
    <property type="entry name" value="HTH-TYPE TRANSCRIPTIONAL REGULATORY PROTEIN GABR"/>
    <property type="match status" value="1"/>
</dbReference>
<evidence type="ECO:0000256" key="3">
    <source>
        <dbReference type="ARBA" id="ARBA00023015"/>
    </source>
</evidence>
<keyword evidence="7" id="KW-0808">Transferase</keyword>
<sequence length="474" mass="51402">MTSSDAKLLPTLTDGLPLSVDRDIPETLAAQLRRGILNLIRTDALHPGVRLPSTRVLAAQLGISRPLVLDTYAQLAAEGYLSLRRGARPVVAGEAVAPPDGEEVLAEPEQIRFDLRPAMPDLSMFPRRLWLRSLRSVLANLPASDLGYGDLRGSPVLRHALADYLGRVRGVIADPAFIFVTSGFAEARALVCAALYAKGVRGLAVEDPSYSDWVAVNKSGLRRTPVPVDAEGLDVPQLAALSAGAVFVTPAHQFPIGGVLSAARRQELVRWLRERDAFALEDDYDAEFRYDQAPIGALQGLAPDRVIYAGTASKTLAPALRLGWLVVPSDLVETMAGELRRWSEGPPRIDQDALAAMIDSGAHDRHLRKMRRFYRDRRDRLLSCLASALPELATEGAAAGLHVTLRLPDQIDAAGEARVIDHLRRHGVATEGLGRYSTTCAGPRRLFIGYGRIADSAIEPSIRILASAVRELAE</sequence>
<keyword evidence="4" id="KW-0238">DNA-binding</keyword>
<dbReference type="InterPro" id="IPR015421">
    <property type="entry name" value="PyrdxlP-dep_Trfase_major"/>
</dbReference>
<evidence type="ECO:0000256" key="5">
    <source>
        <dbReference type="ARBA" id="ARBA00023163"/>
    </source>
</evidence>
<dbReference type="RefSeq" id="WP_320293647.1">
    <property type="nucleotide sequence ID" value="NZ_JAVIIU010000001.1"/>
</dbReference>
<dbReference type="PROSITE" id="PS50949">
    <property type="entry name" value="HTH_GNTR"/>
    <property type="match status" value="1"/>
</dbReference>
<proteinExistence type="inferred from homology"/>
<keyword evidence="7" id="KW-0032">Aminotransferase</keyword>
<dbReference type="Gene3D" id="3.40.640.10">
    <property type="entry name" value="Type I PLP-dependent aspartate aminotransferase-like (Major domain)"/>
    <property type="match status" value="1"/>
</dbReference>
<evidence type="ECO:0000313" key="7">
    <source>
        <dbReference type="EMBL" id="MDX8486017.1"/>
    </source>
</evidence>
<keyword evidence="3" id="KW-0805">Transcription regulation</keyword>
<keyword evidence="8" id="KW-1185">Reference proteome</keyword>
<gene>
    <name evidence="7" type="ORF">RFM52_12490</name>
</gene>
<organism evidence="7 8">
    <name type="scientific">Mesorhizobium humile</name>
    <dbReference type="NCBI Taxonomy" id="3072313"/>
    <lineage>
        <taxon>Bacteria</taxon>
        <taxon>Pseudomonadati</taxon>
        <taxon>Pseudomonadota</taxon>
        <taxon>Alphaproteobacteria</taxon>
        <taxon>Hyphomicrobiales</taxon>
        <taxon>Phyllobacteriaceae</taxon>
        <taxon>Mesorhizobium</taxon>
    </lineage>
</organism>
<comment type="similarity">
    <text evidence="1">In the C-terminal section; belongs to the class-I pyridoxal-phosphate-dependent aminotransferase family.</text>
</comment>
<dbReference type="CDD" id="cd07377">
    <property type="entry name" value="WHTH_GntR"/>
    <property type="match status" value="1"/>
</dbReference>
<dbReference type="CDD" id="cd00609">
    <property type="entry name" value="AAT_like"/>
    <property type="match status" value="1"/>
</dbReference>
<dbReference type="InterPro" id="IPR015424">
    <property type="entry name" value="PyrdxlP-dep_Trfase"/>
</dbReference>
<dbReference type="PRINTS" id="PR00035">
    <property type="entry name" value="HTHGNTR"/>
</dbReference>
<dbReference type="Pfam" id="PF00155">
    <property type="entry name" value="Aminotran_1_2"/>
    <property type="match status" value="1"/>
</dbReference>
<feature type="domain" description="HTH gntR-type" evidence="6">
    <location>
        <begin position="26"/>
        <end position="99"/>
    </location>
</feature>
<keyword evidence="5" id="KW-0804">Transcription</keyword>
<dbReference type="SUPFAM" id="SSF53383">
    <property type="entry name" value="PLP-dependent transferases"/>
    <property type="match status" value="1"/>
</dbReference>
<dbReference type="EMBL" id="JAVIIV010000006">
    <property type="protein sequence ID" value="MDX8486017.1"/>
    <property type="molecule type" value="Genomic_DNA"/>
</dbReference>
<dbReference type="GO" id="GO:0008483">
    <property type="term" value="F:transaminase activity"/>
    <property type="evidence" value="ECO:0007669"/>
    <property type="project" value="UniProtKB-KW"/>
</dbReference>
<evidence type="ECO:0000259" key="6">
    <source>
        <dbReference type="PROSITE" id="PS50949"/>
    </source>
</evidence>
<evidence type="ECO:0000256" key="1">
    <source>
        <dbReference type="ARBA" id="ARBA00005384"/>
    </source>
</evidence>
<comment type="caution">
    <text evidence="7">The sequence shown here is derived from an EMBL/GenBank/DDBJ whole genome shotgun (WGS) entry which is preliminary data.</text>
</comment>
<dbReference type="Gene3D" id="1.10.10.10">
    <property type="entry name" value="Winged helix-like DNA-binding domain superfamily/Winged helix DNA-binding domain"/>
    <property type="match status" value="1"/>
</dbReference>
<name>A0ABU4YGF0_9HYPH</name>
<dbReference type="Proteomes" id="UP001280156">
    <property type="component" value="Unassembled WGS sequence"/>
</dbReference>
<dbReference type="PANTHER" id="PTHR46577">
    <property type="entry name" value="HTH-TYPE TRANSCRIPTIONAL REGULATORY PROTEIN GABR"/>
    <property type="match status" value="1"/>
</dbReference>
<dbReference type="SMART" id="SM00345">
    <property type="entry name" value="HTH_GNTR"/>
    <property type="match status" value="1"/>
</dbReference>
<dbReference type="InterPro" id="IPR036390">
    <property type="entry name" value="WH_DNA-bd_sf"/>
</dbReference>
<keyword evidence="2" id="KW-0663">Pyridoxal phosphate</keyword>
<dbReference type="SUPFAM" id="SSF46785">
    <property type="entry name" value="Winged helix' DNA-binding domain"/>
    <property type="match status" value="1"/>
</dbReference>
<dbReference type="InterPro" id="IPR000524">
    <property type="entry name" value="Tscrpt_reg_HTH_GntR"/>
</dbReference>
<dbReference type="InterPro" id="IPR004839">
    <property type="entry name" value="Aminotransferase_I/II_large"/>
</dbReference>
<evidence type="ECO:0000256" key="2">
    <source>
        <dbReference type="ARBA" id="ARBA00022898"/>
    </source>
</evidence>
<protein>
    <submittedName>
        <fullName evidence="7">PLP-dependent aminotransferase family protein</fullName>
    </submittedName>
</protein>